<dbReference type="InterPro" id="IPR055298">
    <property type="entry name" value="AtLOH3-like"/>
</dbReference>
<reference evidence="3" key="2">
    <citation type="submission" date="2025-08" db="UniProtKB">
        <authorList>
            <consortium name="RefSeq"/>
        </authorList>
    </citation>
    <scope>IDENTIFICATION</scope>
    <source>
        <tissue evidence="3">Leaves</tissue>
    </source>
</reference>
<sequence>MKAKYRSRLLALIDCARFLLHQGLAFRGHDEFDISENQGNFLELLHFLVGHNDDIKKVVLENAPKNLKLIAPDIQKNMSNALASETTSIIVNDIGHGLFAILCDESRDASTNEQLAVVIRYVDSHGYVIERFLGILHVRDTTALSLKKTIDVLFSKYGLSISQIHGQCYDDASNIRGEYNGLKTLIMKENGSAYYIHCFAHQLQLSLVGVAKKHVQVSSMYNTLSTLMHVLEGSSKRQEILREQCLKKVVDDLMTGDLMSGRGLNQETSIQRACDTRWGSHFGSLLKLVLMYDSVIDVLLIIENDGLVEQRGQAYALLNSLQSFEFAFILHLMKKIMGITNALSEALQRKDQDIVNAMGLVKVSKQQL</sequence>
<protein>
    <recommendedName>
        <fullName evidence="1">DUF4371 domain-containing protein</fullName>
    </recommendedName>
</protein>
<reference evidence="2" key="1">
    <citation type="journal article" date="2025" name="Foods">
        <title>Unveiling the Microbial Signatures of Arabica Coffee Cherries: Insights into Ripeness Specific Diversity, Functional Traits, and Implications for Quality and Safety.</title>
        <authorList>
            <consortium name="RefSeq"/>
            <person name="Tenea G.N."/>
            <person name="Cifuentes V."/>
            <person name="Reyes P."/>
            <person name="Cevallos-Vallejos M."/>
        </authorList>
    </citation>
    <scope>NUCLEOTIDE SEQUENCE [LARGE SCALE GENOMIC DNA]</scope>
</reference>
<keyword evidence="2" id="KW-1185">Reference proteome</keyword>
<proteinExistence type="predicted"/>
<dbReference type="AlphaFoldDB" id="A0A6P6V7X9"/>
<evidence type="ECO:0000259" key="1">
    <source>
        <dbReference type="Pfam" id="PF14291"/>
    </source>
</evidence>
<dbReference type="OrthoDB" id="6621980at2759"/>
<organism evidence="2 3">
    <name type="scientific">Coffea arabica</name>
    <name type="common">Arabian coffee</name>
    <dbReference type="NCBI Taxonomy" id="13443"/>
    <lineage>
        <taxon>Eukaryota</taxon>
        <taxon>Viridiplantae</taxon>
        <taxon>Streptophyta</taxon>
        <taxon>Embryophyta</taxon>
        <taxon>Tracheophyta</taxon>
        <taxon>Spermatophyta</taxon>
        <taxon>Magnoliopsida</taxon>
        <taxon>eudicotyledons</taxon>
        <taxon>Gunneridae</taxon>
        <taxon>Pentapetalae</taxon>
        <taxon>asterids</taxon>
        <taxon>lamiids</taxon>
        <taxon>Gentianales</taxon>
        <taxon>Rubiaceae</taxon>
        <taxon>Ixoroideae</taxon>
        <taxon>Gardenieae complex</taxon>
        <taxon>Bertiereae - Coffeeae clade</taxon>
        <taxon>Coffeeae</taxon>
        <taxon>Coffea</taxon>
    </lineage>
</organism>
<evidence type="ECO:0000313" key="2">
    <source>
        <dbReference type="Proteomes" id="UP001652660"/>
    </source>
</evidence>
<dbReference type="InterPro" id="IPR025398">
    <property type="entry name" value="DUF4371"/>
</dbReference>
<dbReference type="PANTHER" id="PTHR11697">
    <property type="entry name" value="GENERAL TRANSCRIPTION FACTOR 2-RELATED ZINC FINGER PROTEIN"/>
    <property type="match status" value="1"/>
</dbReference>
<dbReference type="InterPro" id="IPR012337">
    <property type="entry name" value="RNaseH-like_sf"/>
</dbReference>
<gene>
    <name evidence="3" type="primary">LOC113718282</name>
</gene>
<evidence type="ECO:0000313" key="3">
    <source>
        <dbReference type="RefSeq" id="XP_027098998.1"/>
    </source>
</evidence>
<dbReference type="PANTHER" id="PTHR11697:SF230">
    <property type="entry name" value="ZINC FINGER, MYM DOMAIN CONTAINING 1"/>
    <property type="match status" value="1"/>
</dbReference>
<name>A0A6P6V7X9_COFAR</name>
<dbReference type="Proteomes" id="UP001652660">
    <property type="component" value="Chromosome 11e"/>
</dbReference>
<dbReference type="RefSeq" id="XP_027098998.1">
    <property type="nucleotide sequence ID" value="XM_027243197.1"/>
</dbReference>
<dbReference type="SUPFAM" id="SSF53098">
    <property type="entry name" value="Ribonuclease H-like"/>
    <property type="match status" value="1"/>
</dbReference>
<feature type="domain" description="DUF4371" evidence="1">
    <location>
        <begin position="2"/>
        <end position="181"/>
    </location>
</feature>
<accession>A0A6P6V7X9</accession>
<dbReference type="GeneID" id="113718282"/>
<dbReference type="Pfam" id="PF14291">
    <property type="entry name" value="DUF4371"/>
    <property type="match status" value="1"/>
</dbReference>